<feature type="transmembrane region" description="Helical" evidence="1">
    <location>
        <begin position="20"/>
        <end position="39"/>
    </location>
</feature>
<dbReference type="Proteomes" id="UP000825051">
    <property type="component" value="Chromosome"/>
</dbReference>
<dbReference type="EMBL" id="CP080507">
    <property type="protein sequence ID" value="QYM80056.1"/>
    <property type="molecule type" value="Genomic_DNA"/>
</dbReference>
<keyword evidence="1" id="KW-0472">Membrane</keyword>
<keyword evidence="3" id="KW-1185">Reference proteome</keyword>
<evidence type="ECO:0000256" key="1">
    <source>
        <dbReference type="SAM" id="Phobius"/>
    </source>
</evidence>
<dbReference type="AlphaFoldDB" id="A0A8F9TVU2"/>
<dbReference type="KEGG" id="ole:K0B96_05400"/>
<protein>
    <submittedName>
        <fullName evidence="2">Uncharacterized protein</fullName>
    </submittedName>
</protein>
<sequence>MNPLFSTATHAAAESPADLPPWVIAIGAVLVAIVGVWLLAKVLKWVFYFVLAAAVLAGAAGVIWLVLR</sequence>
<name>A0A8F9TVU2_9BACT</name>
<dbReference type="RefSeq" id="WP_220164690.1">
    <property type="nucleotide sequence ID" value="NZ_CP080507.1"/>
</dbReference>
<gene>
    <name evidence="2" type="ORF">K0B96_05400</name>
</gene>
<organism evidence="2 3">
    <name type="scientific">Horticoccus luteus</name>
    <dbReference type="NCBI Taxonomy" id="2862869"/>
    <lineage>
        <taxon>Bacteria</taxon>
        <taxon>Pseudomonadati</taxon>
        <taxon>Verrucomicrobiota</taxon>
        <taxon>Opitutia</taxon>
        <taxon>Opitutales</taxon>
        <taxon>Opitutaceae</taxon>
        <taxon>Horticoccus</taxon>
    </lineage>
</organism>
<feature type="transmembrane region" description="Helical" evidence="1">
    <location>
        <begin position="46"/>
        <end position="67"/>
    </location>
</feature>
<evidence type="ECO:0000313" key="2">
    <source>
        <dbReference type="EMBL" id="QYM80056.1"/>
    </source>
</evidence>
<keyword evidence="1" id="KW-0812">Transmembrane</keyword>
<proteinExistence type="predicted"/>
<evidence type="ECO:0000313" key="3">
    <source>
        <dbReference type="Proteomes" id="UP000825051"/>
    </source>
</evidence>
<keyword evidence="1" id="KW-1133">Transmembrane helix</keyword>
<reference evidence="2" key="1">
    <citation type="submission" date="2021-08" db="EMBL/GenBank/DDBJ databases">
        <title>Genome of a novel bacterium of the phylum Verrucomicrobia, Oleiharenicola sp. KSB-15.</title>
        <authorList>
            <person name="Chung J.-H."/>
            <person name="Ahn J.-H."/>
            <person name="Yoon Y."/>
            <person name="Kim D.-Y."/>
            <person name="An S.-H."/>
            <person name="Park I."/>
            <person name="Yeon J."/>
        </authorList>
    </citation>
    <scope>NUCLEOTIDE SEQUENCE</scope>
    <source>
        <strain evidence="2">KSB-15</strain>
    </source>
</reference>
<accession>A0A8F9TVU2</accession>